<evidence type="ECO:0000259" key="1">
    <source>
        <dbReference type="Pfam" id="PF22551"/>
    </source>
</evidence>
<comment type="caution">
    <text evidence="2">The sequence shown here is derived from an EMBL/GenBank/DDBJ whole genome shotgun (WGS) entry which is preliminary data.</text>
</comment>
<feature type="domain" description="TY-Chap central" evidence="1">
    <location>
        <begin position="46"/>
        <end position="169"/>
    </location>
</feature>
<organism evidence="2 3">
    <name type="scientific">Gordonia amarae NBRC 15530</name>
    <dbReference type="NCBI Taxonomy" id="1075090"/>
    <lineage>
        <taxon>Bacteria</taxon>
        <taxon>Bacillati</taxon>
        <taxon>Actinomycetota</taxon>
        <taxon>Actinomycetes</taxon>
        <taxon>Mycobacteriales</taxon>
        <taxon>Gordoniaceae</taxon>
        <taxon>Gordonia</taxon>
    </lineage>
</organism>
<dbReference type="OrthoDB" id="4772408at2"/>
<dbReference type="Pfam" id="PF22551">
    <property type="entry name" value="TY-Chap1"/>
    <property type="match status" value="1"/>
</dbReference>
<proteinExistence type="predicted"/>
<evidence type="ECO:0000313" key="3">
    <source>
        <dbReference type="Proteomes" id="UP000006023"/>
    </source>
</evidence>
<reference evidence="2 3" key="1">
    <citation type="submission" date="2011-11" db="EMBL/GenBank/DDBJ databases">
        <title>Whole genome shotgun sequence of Gordonia amarae NBRC 15530.</title>
        <authorList>
            <person name="Takarada H."/>
            <person name="Hosoyama A."/>
            <person name="Tsuchikane K."/>
            <person name="Katsumata H."/>
            <person name="Yamazaki S."/>
            <person name="Fujita N."/>
        </authorList>
    </citation>
    <scope>NUCLEOTIDE SEQUENCE [LARGE SCALE GENOMIC DNA]</scope>
    <source>
        <strain evidence="2 3">NBRC 15530</strain>
    </source>
</reference>
<keyword evidence="3" id="KW-1185">Reference proteome</keyword>
<protein>
    <recommendedName>
        <fullName evidence="1">TY-Chap central domain-containing protein</fullName>
    </recommendedName>
</protein>
<accession>G7GLZ9</accession>
<gene>
    <name evidence="2" type="ORF">GOAMR_20_01720</name>
</gene>
<name>G7GLZ9_9ACTN</name>
<dbReference type="EMBL" id="BAED01000020">
    <property type="protein sequence ID" value="GAB04624.1"/>
    <property type="molecule type" value="Genomic_DNA"/>
</dbReference>
<dbReference type="STRING" id="1075090.GOAMR_20_01720"/>
<sequence>MSDIDKRGERSPREGADDLWREFNNTARDGAQAPAAVVRIAEDCQELKRFVGEALEEKFGEMPVLDDDGDFVLSHMGQAVWVRAHPNSPAISISARVAHGVYSRRASEVEIGILNRRGYFVKWSLRERDIWQEIDMVAIPFVPNHLSNLIDVFFGAMSANRDDLAYRTGAKVG</sequence>
<dbReference type="AlphaFoldDB" id="G7GLZ9"/>
<dbReference type="InterPro" id="IPR054343">
    <property type="entry name" value="TY-Chap_M"/>
</dbReference>
<evidence type="ECO:0000313" key="2">
    <source>
        <dbReference type="EMBL" id="GAB04624.1"/>
    </source>
</evidence>
<dbReference type="Proteomes" id="UP000006023">
    <property type="component" value="Unassembled WGS sequence"/>
</dbReference>
<dbReference type="RefSeq" id="WP_005184083.1">
    <property type="nucleotide sequence ID" value="NZ_BAED01000020.1"/>
</dbReference>